<dbReference type="PANTHER" id="PTHR43228">
    <property type="entry name" value="TWO-COMPONENT RESPONSE REGULATOR"/>
    <property type="match status" value="1"/>
</dbReference>
<dbReference type="Proteomes" id="UP000001947">
    <property type="component" value="Chromosome"/>
</dbReference>
<dbReference type="InterPro" id="IPR052048">
    <property type="entry name" value="ST_Response_Regulator"/>
</dbReference>
<dbReference type="InterPro" id="IPR019734">
    <property type="entry name" value="TPR_rpt"/>
</dbReference>
<dbReference type="InterPro" id="IPR001789">
    <property type="entry name" value="Sig_transdc_resp-reg_receiver"/>
</dbReference>
<dbReference type="InterPro" id="IPR011006">
    <property type="entry name" value="CheY-like_superfamily"/>
</dbReference>
<feature type="repeat" description="TPR" evidence="2">
    <location>
        <begin position="455"/>
        <end position="488"/>
    </location>
</feature>
<feature type="modified residue" description="4-aspartylphosphate" evidence="1">
    <location>
        <position position="64"/>
    </location>
</feature>
<protein>
    <submittedName>
        <fullName evidence="4">Response regulator receiver</fullName>
    </submittedName>
</protein>
<dbReference type="RefSeq" id="WP_011468552.1">
    <property type="nucleotide sequence ID" value="NC_007912.1"/>
</dbReference>
<accession>Q21IZ5</accession>
<keyword evidence="1" id="KW-0597">Phosphoprotein</keyword>
<evidence type="ECO:0000256" key="2">
    <source>
        <dbReference type="PROSITE-ProRule" id="PRU00339"/>
    </source>
</evidence>
<dbReference type="SUPFAM" id="SSF52172">
    <property type="entry name" value="CheY-like"/>
    <property type="match status" value="1"/>
</dbReference>
<dbReference type="OrthoDB" id="7298659at2"/>
<dbReference type="PANTHER" id="PTHR43228:SF1">
    <property type="entry name" value="TWO-COMPONENT RESPONSE REGULATOR ARR22"/>
    <property type="match status" value="1"/>
</dbReference>
<dbReference type="PROSITE" id="PS50005">
    <property type="entry name" value="TPR"/>
    <property type="match status" value="1"/>
</dbReference>
<dbReference type="GeneID" id="98613746"/>
<dbReference type="Gene3D" id="3.40.50.2300">
    <property type="match status" value="1"/>
</dbReference>
<dbReference type="InterPro" id="IPR011990">
    <property type="entry name" value="TPR-like_helical_dom_sf"/>
</dbReference>
<evidence type="ECO:0000259" key="3">
    <source>
        <dbReference type="PROSITE" id="PS50110"/>
    </source>
</evidence>
<dbReference type="STRING" id="203122.Sde_2074"/>
<feature type="domain" description="Response regulatory" evidence="3">
    <location>
        <begin position="14"/>
        <end position="133"/>
    </location>
</feature>
<organism evidence="4 5">
    <name type="scientific">Saccharophagus degradans (strain 2-40 / ATCC 43961 / DSM 17024)</name>
    <dbReference type="NCBI Taxonomy" id="203122"/>
    <lineage>
        <taxon>Bacteria</taxon>
        <taxon>Pseudomonadati</taxon>
        <taxon>Pseudomonadota</taxon>
        <taxon>Gammaproteobacteria</taxon>
        <taxon>Cellvibrionales</taxon>
        <taxon>Cellvibrionaceae</taxon>
        <taxon>Saccharophagus</taxon>
    </lineage>
</organism>
<dbReference type="SMART" id="SM00448">
    <property type="entry name" value="REC"/>
    <property type="match status" value="1"/>
</dbReference>
<dbReference type="Gene3D" id="1.25.40.10">
    <property type="entry name" value="Tetratricopeptide repeat domain"/>
    <property type="match status" value="2"/>
</dbReference>
<sequence>MKQIDIIRTYAQKRCLIVDDVPDIRASLKRMLTDFGCSDVDTAGNAEEAIDLCERNHYQILIADYNLGSGKNGQQLLEELRFHRLLRNTSLFIMITAENASHYVLHALEYQPDDYLSKPITRQGLRARLDQDLLRKETLTPVNECLDQNKPRKAIEACMQLMQEETRYKTDICKVLGELLCEVEEYPQALQLYSGLYNEKSPIWVQLGYAKALFGTKEIAKAKAALTKLIAESPLCVDAHELLAELLESQNQIEQAQHTMAQAVSLSPQSVNRQRELGRICKAAGDNIAALHAFRAALRHGKNSCHEAPADYISLADTLIHVGKNETGQTAKKYADEALEAVKQVEKKFSRHPIAKIHSKLVEAEVFDMLENATAADQATEAAIAMLAAVTPSILNNSPIDFSISCAQALIERGKYDEGEKLLQAVAAINSNHDKAIKIDKLLREPLTSEGIEYATKLNKLGITHYQKKQYHEAVNAFTSVLRELPNHIGLNLNLIQALVSKAKSQPLNQTELSLLDSSLLRIGEPEADSQHASRVNYLKKQIEKIKADTI</sequence>
<dbReference type="HOGENOM" id="CLU_035496_1_0_6"/>
<dbReference type="AlphaFoldDB" id="Q21IZ5"/>
<dbReference type="GO" id="GO:0000160">
    <property type="term" value="P:phosphorelay signal transduction system"/>
    <property type="evidence" value="ECO:0007669"/>
    <property type="project" value="InterPro"/>
</dbReference>
<keyword evidence="2" id="KW-0802">TPR repeat</keyword>
<name>Q21IZ5_SACD2</name>
<dbReference type="SMART" id="SM00028">
    <property type="entry name" value="TPR"/>
    <property type="match status" value="4"/>
</dbReference>
<reference evidence="4 5" key="1">
    <citation type="journal article" date="2008" name="PLoS Genet.">
        <title>Complete genome sequence of the complex carbohydrate-degrading marine bacterium, Saccharophagus degradans strain 2-40 T.</title>
        <authorList>
            <person name="Weiner R.M."/>
            <person name="Taylor L.E.II."/>
            <person name="Henrissat B."/>
            <person name="Hauser L."/>
            <person name="Land M."/>
            <person name="Coutinho P.M."/>
            <person name="Rancurel C."/>
            <person name="Saunders E.H."/>
            <person name="Longmire A.G."/>
            <person name="Zhang H."/>
            <person name="Bayer E.A."/>
            <person name="Gilbert H.J."/>
            <person name="Larimer F."/>
            <person name="Zhulin I.B."/>
            <person name="Ekborg N.A."/>
            <person name="Lamed R."/>
            <person name="Richardson P.M."/>
            <person name="Borovok I."/>
            <person name="Hutcheson S."/>
        </authorList>
    </citation>
    <scope>NUCLEOTIDE SEQUENCE [LARGE SCALE GENOMIC DNA]</scope>
    <source>
        <strain evidence="5">2-40 / ATCC 43961 / DSM 17024</strain>
    </source>
</reference>
<evidence type="ECO:0000313" key="4">
    <source>
        <dbReference type="EMBL" id="ABD81334.1"/>
    </source>
</evidence>
<dbReference type="PROSITE" id="PS50110">
    <property type="entry name" value="RESPONSE_REGULATORY"/>
    <property type="match status" value="1"/>
</dbReference>
<dbReference type="Pfam" id="PF14559">
    <property type="entry name" value="TPR_19"/>
    <property type="match status" value="1"/>
</dbReference>
<dbReference type="eggNOG" id="COG0784">
    <property type="taxonomic scope" value="Bacteria"/>
</dbReference>
<dbReference type="EMBL" id="CP000282">
    <property type="protein sequence ID" value="ABD81334.1"/>
    <property type="molecule type" value="Genomic_DNA"/>
</dbReference>
<evidence type="ECO:0000313" key="5">
    <source>
        <dbReference type="Proteomes" id="UP000001947"/>
    </source>
</evidence>
<evidence type="ECO:0000256" key="1">
    <source>
        <dbReference type="PROSITE-ProRule" id="PRU00169"/>
    </source>
</evidence>
<dbReference type="KEGG" id="sde:Sde_2074"/>
<dbReference type="SUPFAM" id="SSF48452">
    <property type="entry name" value="TPR-like"/>
    <property type="match status" value="1"/>
</dbReference>
<dbReference type="CDD" id="cd17589">
    <property type="entry name" value="REC_TPR"/>
    <property type="match status" value="1"/>
</dbReference>
<dbReference type="eggNOG" id="COG0457">
    <property type="taxonomic scope" value="Bacteria"/>
</dbReference>
<dbReference type="Pfam" id="PF00072">
    <property type="entry name" value="Response_reg"/>
    <property type="match status" value="1"/>
</dbReference>
<proteinExistence type="predicted"/>
<keyword evidence="5" id="KW-1185">Reference proteome</keyword>
<gene>
    <name evidence="4" type="ordered locus">Sde_2074</name>
</gene>